<dbReference type="InterPro" id="IPR006214">
    <property type="entry name" value="Bax_inhibitor_1-related"/>
</dbReference>
<dbReference type="KEGG" id="pco:PHACADRAFT_247900"/>
<keyword evidence="2 5" id="KW-0812">Transmembrane</keyword>
<sequence>MSANPWVVLGVSLVGSIGAMMGTMMTPPENTILKHACWLAFNGFQAATLSPLFFLSPAILSRAAIYTCGVVGSLSYVGATAK</sequence>
<proteinExistence type="predicted"/>
<evidence type="ECO:0000313" key="7">
    <source>
        <dbReference type="Proteomes" id="UP000008370"/>
    </source>
</evidence>
<keyword evidence="7" id="KW-1185">Reference proteome</keyword>
<evidence type="ECO:0000256" key="3">
    <source>
        <dbReference type="ARBA" id="ARBA00022989"/>
    </source>
</evidence>
<comment type="subcellular location">
    <subcellularLocation>
        <location evidence="1">Membrane</location>
        <topology evidence="1">Multi-pass membrane protein</topology>
    </subcellularLocation>
</comment>
<evidence type="ECO:0000256" key="2">
    <source>
        <dbReference type="ARBA" id="ARBA00022692"/>
    </source>
</evidence>
<evidence type="ECO:0000256" key="5">
    <source>
        <dbReference type="SAM" id="Phobius"/>
    </source>
</evidence>
<accession>K5VEE4</accession>
<feature type="transmembrane region" description="Helical" evidence="5">
    <location>
        <begin position="6"/>
        <end position="24"/>
    </location>
</feature>
<dbReference type="GO" id="GO:0016020">
    <property type="term" value="C:membrane"/>
    <property type="evidence" value="ECO:0007669"/>
    <property type="project" value="UniProtKB-SubCell"/>
</dbReference>
<name>K5VEE4_PHACS</name>
<reference evidence="6 7" key="1">
    <citation type="journal article" date="2012" name="BMC Genomics">
        <title>Comparative genomics of the white-rot fungi, Phanerochaete carnosa and P. chrysosporium, to elucidate the genetic basis of the distinct wood types they colonize.</title>
        <authorList>
            <person name="Suzuki H."/>
            <person name="MacDonald J."/>
            <person name="Syed K."/>
            <person name="Salamov A."/>
            <person name="Hori C."/>
            <person name="Aerts A."/>
            <person name="Henrissat B."/>
            <person name="Wiebenga A."/>
            <person name="vanKuyk P.A."/>
            <person name="Barry K."/>
            <person name="Lindquist E."/>
            <person name="LaButti K."/>
            <person name="Lapidus A."/>
            <person name="Lucas S."/>
            <person name="Coutinho P."/>
            <person name="Gong Y."/>
            <person name="Samejima M."/>
            <person name="Mahadevan R."/>
            <person name="Abou-Zaid M."/>
            <person name="de Vries R.P."/>
            <person name="Igarashi K."/>
            <person name="Yadav J.S."/>
            <person name="Grigoriev I.V."/>
            <person name="Master E.R."/>
        </authorList>
    </citation>
    <scope>NUCLEOTIDE SEQUENCE [LARGE SCALE GENOMIC DNA]</scope>
    <source>
        <strain evidence="6 7">HHB-10118-sp</strain>
    </source>
</reference>
<gene>
    <name evidence="6" type="ORF">PHACADRAFT_247900</name>
</gene>
<dbReference type="AlphaFoldDB" id="K5VEE4"/>
<protein>
    <submittedName>
        <fullName evidence="6">Uncharacterized protein</fullName>
    </submittedName>
</protein>
<evidence type="ECO:0000256" key="1">
    <source>
        <dbReference type="ARBA" id="ARBA00004141"/>
    </source>
</evidence>
<feature type="transmembrane region" description="Helical" evidence="5">
    <location>
        <begin position="60"/>
        <end position="79"/>
    </location>
</feature>
<evidence type="ECO:0000313" key="6">
    <source>
        <dbReference type="EMBL" id="EKM61351.1"/>
    </source>
</evidence>
<dbReference type="Proteomes" id="UP000008370">
    <property type="component" value="Unassembled WGS sequence"/>
</dbReference>
<dbReference type="InParanoid" id="K5VEE4"/>
<keyword evidence="4 5" id="KW-0472">Membrane</keyword>
<dbReference type="Pfam" id="PF01027">
    <property type="entry name" value="Bax1-I"/>
    <property type="match status" value="1"/>
</dbReference>
<organism evidence="6 7">
    <name type="scientific">Phanerochaete carnosa (strain HHB-10118-sp)</name>
    <name type="common">White-rot fungus</name>
    <name type="synonym">Peniophora carnosa</name>
    <dbReference type="NCBI Taxonomy" id="650164"/>
    <lineage>
        <taxon>Eukaryota</taxon>
        <taxon>Fungi</taxon>
        <taxon>Dikarya</taxon>
        <taxon>Basidiomycota</taxon>
        <taxon>Agaricomycotina</taxon>
        <taxon>Agaricomycetes</taxon>
        <taxon>Polyporales</taxon>
        <taxon>Phanerochaetaceae</taxon>
        <taxon>Phanerochaete</taxon>
    </lineage>
</organism>
<dbReference type="STRING" id="650164.K5VEE4"/>
<dbReference type="RefSeq" id="XP_007390772.1">
    <property type="nucleotide sequence ID" value="XM_007390710.1"/>
</dbReference>
<dbReference type="EMBL" id="JH930468">
    <property type="protein sequence ID" value="EKM61351.1"/>
    <property type="molecule type" value="Genomic_DNA"/>
</dbReference>
<dbReference type="OrthoDB" id="1277691at2759"/>
<dbReference type="HOGENOM" id="CLU_2559022_0_0_1"/>
<evidence type="ECO:0000256" key="4">
    <source>
        <dbReference type="ARBA" id="ARBA00023136"/>
    </source>
</evidence>
<dbReference type="GeneID" id="18914209"/>
<keyword evidence="3 5" id="KW-1133">Transmembrane helix</keyword>